<sequence length="166" mass="19243">MLADWITWVMTNFDLAMFALAIFFIIFHWLIYRRTVPEYEIVYRWIALFAIGFTGLYAAFFHAFYPEMSAANIGWPTSPFQWEVAMADLAIGVLAILSFKASFGFRLATVIGATIFLWGAAGGHIYQMIQYQNFAPGNAGTWFWMDIILPLILIICIFQLRRDKRW</sequence>
<name>A0A370GCM2_9COXI</name>
<feature type="transmembrane region" description="Helical" evidence="1">
    <location>
        <begin position="42"/>
        <end position="64"/>
    </location>
</feature>
<reference evidence="2 3" key="1">
    <citation type="submission" date="2018-07" db="EMBL/GenBank/DDBJ databases">
        <title>Genomic Encyclopedia of Type Strains, Phase IV (KMG-IV): sequencing the most valuable type-strain genomes for metagenomic binning, comparative biology and taxonomic classification.</title>
        <authorList>
            <person name="Goeker M."/>
        </authorList>
    </citation>
    <scope>NUCLEOTIDE SEQUENCE [LARGE SCALE GENOMIC DNA]</scope>
    <source>
        <strain evidence="2 3">DSM 16500</strain>
    </source>
</reference>
<dbReference type="Proteomes" id="UP000254720">
    <property type="component" value="Unassembled WGS sequence"/>
</dbReference>
<gene>
    <name evidence="2" type="ORF">C8D86_1224</name>
</gene>
<dbReference type="InterPro" id="IPR046740">
    <property type="entry name" value="DUF6790"/>
</dbReference>
<feature type="transmembrane region" description="Helical" evidence="1">
    <location>
        <begin position="110"/>
        <end position="129"/>
    </location>
</feature>
<evidence type="ECO:0000313" key="3">
    <source>
        <dbReference type="Proteomes" id="UP000254720"/>
    </source>
</evidence>
<protein>
    <submittedName>
        <fullName evidence="2">Uncharacterized protein</fullName>
    </submittedName>
</protein>
<accession>A0A370GCM2</accession>
<feature type="transmembrane region" description="Helical" evidence="1">
    <location>
        <begin position="141"/>
        <end position="160"/>
    </location>
</feature>
<comment type="caution">
    <text evidence="2">The sequence shown here is derived from an EMBL/GenBank/DDBJ whole genome shotgun (WGS) entry which is preliminary data.</text>
</comment>
<evidence type="ECO:0000313" key="2">
    <source>
        <dbReference type="EMBL" id="RDI40960.1"/>
    </source>
</evidence>
<dbReference type="AlphaFoldDB" id="A0A370GCM2"/>
<keyword evidence="1" id="KW-1133">Transmembrane helix</keyword>
<proteinExistence type="predicted"/>
<keyword evidence="3" id="KW-1185">Reference proteome</keyword>
<evidence type="ECO:0000256" key="1">
    <source>
        <dbReference type="SAM" id="Phobius"/>
    </source>
</evidence>
<keyword evidence="1" id="KW-0812">Transmembrane</keyword>
<dbReference type="EMBL" id="QQAX01000022">
    <property type="protein sequence ID" value="RDI40960.1"/>
    <property type="molecule type" value="Genomic_DNA"/>
</dbReference>
<organism evidence="2 3">
    <name type="scientific">Aquicella lusitana</name>
    <dbReference type="NCBI Taxonomy" id="254246"/>
    <lineage>
        <taxon>Bacteria</taxon>
        <taxon>Pseudomonadati</taxon>
        <taxon>Pseudomonadota</taxon>
        <taxon>Gammaproteobacteria</taxon>
        <taxon>Legionellales</taxon>
        <taxon>Coxiellaceae</taxon>
        <taxon>Aquicella</taxon>
    </lineage>
</organism>
<dbReference type="OrthoDB" id="281633at2"/>
<dbReference type="Pfam" id="PF20589">
    <property type="entry name" value="DUF6790"/>
    <property type="match status" value="1"/>
</dbReference>
<keyword evidence="1" id="KW-0472">Membrane</keyword>
<feature type="transmembrane region" description="Helical" evidence="1">
    <location>
        <begin position="84"/>
        <end position="103"/>
    </location>
</feature>
<feature type="transmembrane region" description="Helical" evidence="1">
    <location>
        <begin position="6"/>
        <end position="30"/>
    </location>
</feature>
<dbReference type="RefSeq" id="WP_114835033.1">
    <property type="nucleotide sequence ID" value="NZ_LR699114.1"/>
</dbReference>